<keyword evidence="4" id="KW-0472">Membrane</keyword>
<comment type="caution">
    <text evidence="7">The sequence shown here is derived from an EMBL/GenBank/DDBJ whole genome shotgun (WGS) entry which is preliminary data.</text>
</comment>
<reference evidence="7 8" key="1">
    <citation type="journal article" date="2018" name="Sci. Rep.">
        <title>A novel species of the marine cyanobacterium Acaryochloris with a unique pigment content and lifestyle.</title>
        <authorList>
            <person name="Partensky F."/>
            <person name="Six C."/>
            <person name="Ratin M."/>
            <person name="Garczarek L."/>
            <person name="Vaulot D."/>
            <person name="Probert I."/>
            <person name="Calteau A."/>
            <person name="Gourvil P."/>
            <person name="Marie D."/>
            <person name="Grebert T."/>
            <person name="Bouchier C."/>
            <person name="Le Panse S."/>
            <person name="Gachenot M."/>
            <person name="Rodriguez F."/>
            <person name="Garrido J.L."/>
        </authorList>
    </citation>
    <scope>NUCLEOTIDE SEQUENCE [LARGE SCALE GENOMIC DNA]</scope>
    <source>
        <strain evidence="7 8">RCC1774</strain>
    </source>
</reference>
<dbReference type="GO" id="GO:0009306">
    <property type="term" value="P:protein secretion"/>
    <property type="evidence" value="ECO:0007669"/>
    <property type="project" value="InterPro"/>
</dbReference>
<dbReference type="GO" id="GO:0005886">
    <property type="term" value="C:plasma membrane"/>
    <property type="evidence" value="ECO:0007669"/>
    <property type="project" value="InterPro"/>
</dbReference>
<dbReference type="PANTHER" id="PTHR34457">
    <property type="entry name" value="EMBRYO DEFECTIVE 2410"/>
    <property type="match status" value="1"/>
</dbReference>
<accession>A0A2W1JIU6</accession>
<dbReference type="PANTHER" id="PTHR34457:SF3">
    <property type="entry name" value="PROTEIN TIC236, CHLOROPLASTIC"/>
    <property type="match status" value="1"/>
</dbReference>
<evidence type="ECO:0000256" key="5">
    <source>
        <dbReference type="SAM" id="MobiDB-lite"/>
    </source>
</evidence>
<dbReference type="InterPro" id="IPR053022">
    <property type="entry name" value="Chloroplast_translocon_comp"/>
</dbReference>
<gene>
    <name evidence="7" type="ORF">C1752_02072</name>
</gene>
<dbReference type="Pfam" id="PF04357">
    <property type="entry name" value="TamB"/>
    <property type="match status" value="1"/>
</dbReference>
<evidence type="ECO:0000256" key="2">
    <source>
        <dbReference type="ARBA" id="ARBA00022692"/>
    </source>
</evidence>
<proteinExistence type="predicted"/>
<dbReference type="EMBL" id="PQWO01000005">
    <property type="protein sequence ID" value="PZD73389.1"/>
    <property type="molecule type" value="Genomic_DNA"/>
</dbReference>
<name>A0A2W1JIU6_9CYAN</name>
<organism evidence="7 8">
    <name type="scientific">Acaryochloris thomasi RCC1774</name>
    <dbReference type="NCBI Taxonomy" id="1764569"/>
    <lineage>
        <taxon>Bacteria</taxon>
        <taxon>Bacillati</taxon>
        <taxon>Cyanobacteriota</taxon>
        <taxon>Cyanophyceae</taxon>
        <taxon>Acaryochloridales</taxon>
        <taxon>Acaryochloridaceae</taxon>
        <taxon>Acaryochloris</taxon>
        <taxon>Acaryochloris thomasi</taxon>
    </lineage>
</organism>
<dbReference type="InterPro" id="IPR007452">
    <property type="entry name" value="TamB_C"/>
</dbReference>
<feature type="domain" description="Translocation and assembly module TamB C-terminal" evidence="6">
    <location>
        <begin position="1366"/>
        <end position="1740"/>
    </location>
</feature>
<feature type="compositionally biased region" description="Low complexity" evidence="5">
    <location>
        <begin position="1"/>
        <end position="12"/>
    </location>
</feature>
<sequence length="1740" mass="188388">MSDPSSEVETPPTSSPPTRPRRKFRPVLSLLLLGIGGGLWWGDRFVKQELAPTIAKDLSKSLNRPVNVGDVTGYSLTGIAIGPSSIPPHEQTLNGRTTLDRDSVEIDAVKANFNLWKTLWTRTIDLDITVINPRLYLDQNQEGQWLTTQLTPPQDSKSWLKTEIKTVRLRQGQIKVQPWGKAARQLNPLNGTLALANKNQTLRLNATGTLDSGGQATLKADWQQPEQTLKLWASLKDLDVPPLLDLAPTLPITIKSGRVSGNLEARYQPEQPLTLAYKGQIEAADTTVTSENIRVQARRLQTDLQVQYRPKVLPKITGDVQAQDANVWVPEDLFLDNNRQQRQNLRRVNGTLKFLGTPRQQVQFDLRGNLASGGRLRTKGAALIALKDQRSLIWPQLNLLVQGRNLSANILDQAYNLPVRLRQGQANVNLLVKLTRGSQPNLQGTATLNNVAGQIEGLPQPFSQANGRLRLRGLTTRFENTTALYGKIPIQGGGWIDPKRGFNLMGRTAVMETNLALSELGLTKLPFPVQGKVQARNIRVTGALSDPVLTGDMVAPGTTILDEVPFNRLTAQFRLQAPNLTIGNIVGTPTPGGQITGAVGYNLRPGGQIKGLLQAQNIPGDAVARFYNADPGFAIGPVQGPIILSGPAEEVETKVEFQALEGEFPTQGQVIIRNQLARLQNVVTQLPGGNLNINGLIDIPRDRVQANVEIPGLSLPAYDPTLRGQMTGQFALTAPFSTFSLNNAQGVGRLRFSEGINLVEDPINAQVGWNGQQLLVQRATAPNFLASGQIGVNLDGPEGLQLTTLALNVQAQKYDLSRLQAQGITPVPLTGRADLDGRLTGTVAAPNLFATLRVNQLAVTRLAFEPLSGPIRYRAEQGLDLRLKGTRDRISLALGPDQLPRSFDIKRDQAIALGRSQGNDLRVTLRQFPLEVLNLQAANNLGTVSGLASGDFTANVRAAALQGQFAIDRPGIGKLLGKSFAGSLRYAKGVASVTDADLIYRDSRYRLTASVAPGNNFETSGEIEVLRGQLADLVPAWQILTLDNKLTALGSAADVTTVPVGLPNAPLFTQLQRLTEIEQLIAKEKEQQEEASPFPPLEDLEGQLVGQIQFQGSTARGFQGDFDLKSGYIEWQPYSLDQIVVQGQWQDTAFTFDTLQAASGDSIAKFEGQVGGERQGGKLTFANVPIEPLNQFLELPFQVSGSLEGAATLAGTLADPQVRGRFSVTEAALDRTPVQQAQADLNYSRGRLQFDGSANVSSPEPITLTGNIPYQLPFATVAPESDQLNVRLAVRDQGLSVLNLFTDQVAWREGQGNLNVVAQGTVARPQVTGSLQVNNAIIAAQALDEPLTNVSGDIRFERDRIAIAKNLSGRYSQGILRASGSLPLYASSSTDQLQVSLRNLDLSLKGLYRGQIGGNLIVTGTAFKPQLGGGITLSKGQVILPETSPQGTVGSSPDTVENAMPLRFKDLKVTVTDTVRVAQPPLLSFSAAGDVILNGSIDNLSPEGVLNFRRGTVNLFTSRFRLDRRRENFAQFTPQFGLDPYLSLGMVTTVTDGVASRLSTLNEGSALQTNPVGNIESVRVRASVEGRASELTRNFDRVLELDSTPSRTEGEIFALLGGGVTESLEEGDTQLALVNLASTAALTGVEGLFDDVLGSRGSFRVFPVLIPNEDDRNRSTLEFGAEVGYDLTNSFSASVLQIISDLDEPTLFNLSYEINDQLRIRSAVSTDGEAFGILEYRIRF</sequence>
<keyword evidence="3" id="KW-1133">Transmembrane helix</keyword>
<comment type="subcellular location">
    <subcellularLocation>
        <location evidence="1">Membrane</location>
        <topology evidence="1">Single-pass membrane protein</topology>
    </subcellularLocation>
</comment>
<evidence type="ECO:0000256" key="1">
    <source>
        <dbReference type="ARBA" id="ARBA00004167"/>
    </source>
</evidence>
<keyword evidence="8" id="KW-1185">Reference proteome</keyword>
<evidence type="ECO:0000256" key="4">
    <source>
        <dbReference type="ARBA" id="ARBA00023136"/>
    </source>
</evidence>
<evidence type="ECO:0000313" key="8">
    <source>
        <dbReference type="Proteomes" id="UP000248857"/>
    </source>
</evidence>
<protein>
    <recommendedName>
        <fullName evidence="6">Translocation and assembly module TamB C-terminal domain-containing protein</fullName>
    </recommendedName>
</protein>
<evidence type="ECO:0000256" key="3">
    <source>
        <dbReference type="ARBA" id="ARBA00022989"/>
    </source>
</evidence>
<evidence type="ECO:0000313" key="7">
    <source>
        <dbReference type="EMBL" id="PZD73389.1"/>
    </source>
</evidence>
<feature type="region of interest" description="Disordered" evidence="5">
    <location>
        <begin position="1"/>
        <end position="21"/>
    </location>
</feature>
<evidence type="ECO:0000259" key="6">
    <source>
        <dbReference type="Pfam" id="PF04357"/>
    </source>
</evidence>
<dbReference type="Proteomes" id="UP000248857">
    <property type="component" value="Unassembled WGS sequence"/>
</dbReference>
<dbReference type="OrthoDB" id="536281at2"/>
<keyword evidence="2" id="KW-0812">Transmembrane</keyword>